<dbReference type="Proteomes" id="UP000603227">
    <property type="component" value="Unassembled WGS sequence"/>
</dbReference>
<evidence type="ECO:0000313" key="2">
    <source>
        <dbReference type="EMBL" id="GHH85948.1"/>
    </source>
</evidence>
<name>A0A919L6P7_9ACTN</name>
<dbReference type="Gene3D" id="3.40.710.10">
    <property type="entry name" value="DD-peptidase/beta-lactamase superfamily"/>
    <property type="match status" value="1"/>
</dbReference>
<dbReference type="InterPro" id="IPR050491">
    <property type="entry name" value="AmpC-like"/>
</dbReference>
<keyword evidence="3" id="KW-1185">Reference proteome</keyword>
<dbReference type="InterPro" id="IPR001466">
    <property type="entry name" value="Beta-lactam-related"/>
</dbReference>
<accession>A0A919L6P7</accession>
<dbReference type="RefSeq" id="WP_308437846.1">
    <property type="nucleotide sequence ID" value="NZ_BNAT01000005.1"/>
</dbReference>
<protein>
    <recommendedName>
        <fullName evidence="1">Beta-lactamase-related domain-containing protein</fullName>
    </recommendedName>
</protein>
<sequence>MSVALTDQDKLTLRTAAYGAVSLLAAAGAAGSPHKVATDGSLALASATGPVGHVLAEKPKGVNLDGKSVAAIADQVLPALTAAMSLLRKQDPAEADNFRGTVVVALEAAARTHQGEPSPPMAEMTRKIIKALDGADGADGAAVPQAGAGQDRPDLREAIETFVAAGFAGIQMRVHDERGEWVGSAGVRKLGEAAKPSPNGLFWVGSTTKTFVATLVLQLVADGTIKLDTPVADHLPELGLDKRITVRMLLQHTSGLYNYTGELDPEGTFVPGIPAVGKEWVDNRFHSYRPEELVRFALSKPARFEPGADQSYSNSNYTLAVLLIEKVTGRSYDEEMQRRILRPLGLRDTLVPGDSPEIPGPHAHGYYRYEDAGEWKVVDVSRQNLSLLVGAGDMISSTRDLHMFFSALLGGRLLPEPLLAAMRKPHGMLGYGLGLFVQDLGPDCGGRTIVHHNGGAPGGYGALMISTPDGSMTLTAGLTTGDADVDPAQEFPKALDRLIKDVFCGGQVG</sequence>
<dbReference type="PANTHER" id="PTHR46825:SF7">
    <property type="entry name" value="D-ALANYL-D-ALANINE CARBOXYPEPTIDASE"/>
    <property type="match status" value="1"/>
</dbReference>
<evidence type="ECO:0000313" key="3">
    <source>
        <dbReference type="Proteomes" id="UP000603227"/>
    </source>
</evidence>
<dbReference type="PANTHER" id="PTHR46825">
    <property type="entry name" value="D-ALANYL-D-ALANINE-CARBOXYPEPTIDASE/ENDOPEPTIDASE AMPH"/>
    <property type="match status" value="1"/>
</dbReference>
<dbReference type="Pfam" id="PF00144">
    <property type="entry name" value="Beta-lactamase"/>
    <property type="match status" value="1"/>
</dbReference>
<gene>
    <name evidence="2" type="ORF">GCM10017771_21060</name>
</gene>
<dbReference type="AlphaFoldDB" id="A0A919L6P7"/>
<feature type="domain" description="Beta-lactamase-related" evidence="1">
    <location>
        <begin position="156"/>
        <end position="476"/>
    </location>
</feature>
<reference evidence="2" key="1">
    <citation type="journal article" date="2014" name="Int. J. Syst. Evol. Microbiol.">
        <title>Complete genome sequence of Corynebacterium casei LMG S-19264T (=DSM 44701T), isolated from a smear-ripened cheese.</title>
        <authorList>
            <consortium name="US DOE Joint Genome Institute (JGI-PGF)"/>
            <person name="Walter F."/>
            <person name="Albersmeier A."/>
            <person name="Kalinowski J."/>
            <person name="Ruckert C."/>
        </authorList>
    </citation>
    <scope>NUCLEOTIDE SEQUENCE</scope>
    <source>
        <strain evidence="2">CGMCC 4.7403</strain>
    </source>
</reference>
<evidence type="ECO:0000259" key="1">
    <source>
        <dbReference type="Pfam" id="PF00144"/>
    </source>
</evidence>
<organism evidence="2 3">
    <name type="scientific">Streptomyces capitiformicae</name>
    <dbReference type="NCBI Taxonomy" id="2014920"/>
    <lineage>
        <taxon>Bacteria</taxon>
        <taxon>Bacillati</taxon>
        <taxon>Actinomycetota</taxon>
        <taxon>Actinomycetes</taxon>
        <taxon>Kitasatosporales</taxon>
        <taxon>Streptomycetaceae</taxon>
        <taxon>Streptomyces</taxon>
    </lineage>
</organism>
<reference evidence="2" key="2">
    <citation type="submission" date="2020-09" db="EMBL/GenBank/DDBJ databases">
        <authorList>
            <person name="Sun Q."/>
            <person name="Zhou Y."/>
        </authorList>
    </citation>
    <scope>NUCLEOTIDE SEQUENCE</scope>
    <source>
        <strain evidence="2">CGMCC 4.7403</strain>
    </source>
</reference>
<comment type="caution">
    <text evidence="2">The sequence shown here is derived from an EMBL/GenBank/DDBJ whole genome shotgun (WGS) entry which is preliminary data.</text>
</comment>
<dbReference type="InterPro" id="IPR012338">
    <property type="entry name" value="Beta-lactam/transpept-like"/>
</dbReference>
<proteinExistence type="predicted"/>
<dbReference type="SUPFAM" id="SSF56601">
    <property type="entry name" value="beta-lactamase/transpeptidase-like"/>
    <property type="match status" value="1"/>
</dbReference>
<dbReference type="EMBL" id="BNAT01000005">
    <property type="protein sequence ID" value="GHH85948.1"/>
    <property type="molecule type" value="Genomic_DNA"/>
</dbReference>